<dbReference type="Ensembl" id="ENSNNAT00000016037.1">
    <property type="protein sequence ID" value="ENSNNAP00000015288.1"/>
    <property type="gene ID" value="ENSNNAG00000010302.1"/>
</dbReference>
<dbReference type="Gene3D" id="3.10.100.10">
    <property type="entry name" value="Mannose-Binding Protein A, subunit A"/>
    <property type="match status" value="1"/>
</dbReference>
<evidence type="ECO:0000256" key="4">
    <source>
        <dbReference type="ARBA" id="ARBA00022837"/>
    </source>
</evidence>
<dbReference type="PROSITE" id="PS50041">
    <property type="entry name" value="C_TYPE_LECTIN_2"/>
    <property type="match status" value="1"/>
</dbReference>
<sequence length="141" mass="16263">CHLILTCFLSSCNCISRTWQLAYIWRLPIKCPGDWVGYAKHCYHLNRDGKTWKDASVSCQKDGGHLLSIHDIEEYSFVFSQLGYKPTDNLWIGLNDQKTFSYFEWSDGSTVRFIRWQKGEPTLISNVQEDCVIMSGKVTNA</sequence>
<reference evidence="7" key="1">
    <citation type="submission" date="2025-08" db="UniProtKB">
        <authorList>
            <consortium name="Ensembl"/>
        </authorList>
    </citation>
    <scope>IDENTIFICATION</scope>
</reference>
<evidence type="ECO:0000256" key="2">
    <source>
        <dbReference type="ARBA" id="ARBA00006250"/>
    </source>
</evidence>
<evidence type="ECO:0000313" key="8">
    <source>
        <dbReference type="Proteomes" id="UP000694559"/>
    </source>
</evidence>
<dbReference type="Pfam" id="PF00059">
    <property type="entry name" value="Lectin_C"/>
    <property type="match status" value="1"/>
</dbReference>
<evidence type="ECO:0000313" key="7">
    <source>
        <dbReference type="Ensembl" id="ENSNNAP00000015288.1"/>
    </source>
</evidence>
<dbReference type="InterPro" id="IPR001304">
    <property type="entry name" value="C-type_lectin-like"/>
</dbReference>
<dbReference type="SMART" id="SM00034">
    <property type="entry name" value="CLECT"/>
    <property type="match status" value="1"/>
</dbReference>
<evidence type="ECO:0000259" key="6">
    <source>
        <dbReference type="PROSITE" id="PS50041"/>
    </source>
</evidence>
<dbReference type="AlphaFoldDB" id="A0A8C6XJI2"/>
<reference evidence="7" key="2">
    <citation type="submission" date="2025-09" db="UniProtKB">
        <authorList>
            <consortium name="Ensembl"/>
        </authorList>
    </citation>
    <scope>IDENTIFICATION</scope>
</reference>
<proteinExistence type="inferred from homology"/>
<evidence type="ECO:0000256" key="5">
    <source>
        <dbReference type="ARBA" id="ARBA00023157"/>
    </source>
</evidence>
<evidence type="ECO:0000256" key="3">
    <source>
        <dbReference type="ARBA" id="ARBA00022525"/>
    </source>
</evidence>
<dbReference type="InterPro" id="IPR016186">
    <property type="entry name" value="C-type_lectin-like/link_sf"/>
</dbReference>
<keyword evidence="4" id="KW-0106">Calcium</keyword>
<dbReference type="OMA" id="SSCNCIS"/>
<dbReference type="InterPro" id="IPR016187">
    <property type="entry name" value="CTDL_fold"/>
</dbReference>
<dbReference type="GO" id="GO:0005576">
    <property type="term" value="C:extracellular region"/>
    <property type="evidence" value="ECO:0007669"/>
    <property type="project" value="UniProtKB-SubCell"/>
</dbReference>
<comment type="similarity">
    <text evidence="2">Belongs to the true venom lectin family.</text>
</comment>
<dbReference type="GeneTree" id="ENSGT01050000244842"/>
<feature type="domain" description="C-type lectin" evidence="6">
    <location>
        <begin position="38"/>
        <end position="134"/>
    </location>
</feature>
<organism evidence="7 8">
    <name type="scientific">Naja naja</name>
    <name type="common">Indian cobra</name>
    <dbReference type="NCBI Taxonomy" id="35670"/>
    <lineage>
        <taxon>Eukaryota</taxon>
        <taxon>Metazoa</taxon>
        <taxon>Chordata</taxon>
        <taxon>Craniata</taxon>
        <taxon>Vertebrata</taxon>
        <taxon>Euteleostomi</taxon>
        <taxon>Lepidosauria</taxon>
        <taxon>Squamata</taxon>
        <taxon>Bifurcata</taxon>
        <taxon>Unidentata</taxon>
        <taxon>Episquamata</taxon>
        <taxon>Toxicofera</taxon>
        <taxon>Serpentes</taxon>
        <taxon>Colubroidea</taxon>
        <taxon>Elapidae</taxon>
        <taxon>Elapinae</taxon>
        <taxon>Naja</taxon>
    </lineage>
</organism>
<comment type="subcellular location">
    <subcellularLocation>
        <location evidence="1">Secreted</location>
    </subcellularLocation>
</comment>
<protein>
    <recommendedName>
        <fullName evidence="6">C-type lectin domain-containing protein</fullName>
    </recommendedName>
</protein>
<keyword evidence="8" id="KW-1185">Reference proteome</keyword>
<evidence type="ECO:0000256" key="1">
    <source>
        <dbReference type="ARBA" id="ARBA00004613"/>
    </source>
</evidence>
<dbReference type="Proteomes" id="UP000694559">
    <property type="component" value="Unplaced"/>
</dbReference>
<dbReference type="InterPro" id="IPR050111">
    <property type="entry name" value="C-type_lectin/snaclec_domain"/>
</dbReference>
<dbReference type="OrthoDB" id="6356110at2759"/>
<accession>A0A8C6XJI2</accession>
<dbReference type="SUPFAM" id="SSF56436">
    <property type="entry name" value="C-type lectin-like"/>
    <property type="match status" value="1"/>
</dbReference>
<keyword evidence="3" id="KW-0964">Secreted</keyword>
<name>A0A8C6XJI2_NAJNA</name>
<dbReference type="PANTHER" id="PTHR22803">
    <property type="entry name" value="MANNOSE, PHOSPHOLIPASE, LECTIN RECEPTOR RELATED"/>
    <property type="match status" value="1"/>
</dbReference>
<keyword evidence="5" id="KW-1015">Disulfide bond</keyword>
<dbReference type="CDD" id="cd00037">
    <property type="entry name" value="CLECT"/>
    <property type="match status" value="1"/>
</dbReference>